<feature type="non-terminal residue" evidence="7">
    <location>
        <position position="1"/>
    </location>
</feature>
<comment type="subcellular location">
    <subcellularLocation>
        <location evidence="1">Secreted</location>
    </subcellularLocation>
</comment>
<proteinExistence type="evidence at transcript level"/>
<keyword evidence="4" id="KW-0732">Signal</keyword>
<sequence length="209" mass="23898">YLQMTQTHKTYSSSDSTLLCQVSNTETNASGAVEINAYGYYKPKYNNSDEKDNSETICNTTEERMKTGHYWADCKVVVDTKLDDYLKHRSDELKTKISNHLQSDIPEDSQTHASDDPYKLQLFGSVIDTDYKNYAIIYNCFKTGLGAGEEIEIFQTNIFGCEDRIKKALEKNGEKLEEFYVMNATYCLSHGRQDITEKLAQTNEIQANK</sequence>
<keyword evidence="2" id="KW-0964">Secreted</keyword>
<keyword evidence="5" id="KW-1199">Hemostasis impairing toxin</keyword>
<keyword evidence="3" id="KW-0800">Toxin</keyword>
<dbReference type="GO" id="GO:0030682">
    <property type="term" value="P:symbiont-mediated perturbation of host defenses"/>
    <property type="evidence" value="ECO:0007669"/>
    <property type="project" value="InterPro"/>
</dbReference>
<dbReference type="EMBL" id="HP429395">
    <property type="protein sequence ID" value="ADN29895.1"/>
    <property type="molecule type" value="mRNA"/>
</dbReference>
<dbReference type="GO" id="GO:0090729">
    <property type="term" value="F:toxin activity"/>
    <property type="evidence" value="ECO:0007669"/>
    <property type="project" value="UniProtKB-KW"/>
</dbReference>
<evidence type="ECO:0000256" key="6">
    <source>
        <dbReference type="ARBA" id="ARBA00034121"/>
    </source>
</evidence>
<dbReference type="GO" id="GO:0005576">
    <property type="term" value="C:extracellular region"/>
    <property type="evidence" value="ECO:0007669"/>
    <property type="project" value="UniProtKB-SubCell"/>
</dbReference>
<evidence type="ECO:0000256" key="3">
    <source>
        <dbReference type="ARBA" id="ARBA00022656"/>
    </source>
</evidence>
<dbReference type="Gene3D" id="2.40.128.20">
    <property type="match status" value="1"/>
</dbReference>
<evidence type="ECO:0000256" key="2">
    <source>
        <dbReference type="ARBA" id="ARBA00022525"/>
    </source>
</evidence>
<reference evidence="7" key="1">
    <citation type="journal article" date="2012" name="Am. J. Trop. Med. Hyg.">
        <title>An insight into the sialotranscriptome of Triatoma matogrossensis, a kissing bug associated with fogo selvagem in South America.</title>
        <authorList>
            <person name="Assumpcao T.C."/>
            <person name="Eaton D.P."/>
            <person name="Pham V.M."/>
            <person name="Francischetti I.M."/>
            <person name="Aoki V."/>
            <person name="Hans-Filho G."/>
            <person name="Rivitti E.A."/>
            <person name="Valenzuela J.G."/>
            <person name="Diaz L.A."/>
            <person name="Ribeiro J.M."/>
        </authorList>
    </citation>
    <scope>NUCLEOTIDE SEQUENCE</scope>
    <source>
        <tissue evidence="7">Salivary gland</tissue>
    </source>
</reference>
<name>E2J7H7_9HEMI</name>
<dbReference type="Pfam" id="PF03973">
    <property type="entry name" value="Triabin"/>
    <property type="match status" value="1"/>
</dbReference>
<evidence type="ECO:0000313" key="7">
    <source>
        <dbReference type="EMBL" id="ADN29895.1"/>
    </source>
</evidence>
<dbReference type="AlphaFoldDB" id="E2J7H7"/>
<comment type="similarity">
    <text evidence="6">Belongs to the calycin superfamily. Triabin family.</text>
</comment>
<dbReference type="SUPFAM" id="SSF50814">
    <property type="entry name" value="Lipocalins"/>
    <property type="match status" value="1"/>
</dbReference>
<organism evidence="7">
    <name type="scientific">Triatoma matogrossensis</name>
    <dbReference type="NCBI Taxonomy" id="162370"/>
    <lineage>
        <taxon>Eukaryota</taxon>
        <taxon>Metazoa</taxon>
        <taxon>Ecdysozoa</taxon>
        <taxon>Arthropoda</taxon>
        <taxon>Hexapoda</taxon>
        <taxon>Insecta</taxon>
        <taxon>Pterygota</taxon>
        <taxon>Neoptera</taxon>
        <taxon>Paraneoptera</taxon>
        <taxon>Hemiptera</taxon>
        <taxon>Heteroptera</taxon>
        <taxon>Panheteroptera</taxon>
        <taxon>Cimicomorpha</taxon>
        <taxon>Reduviidae</taxon>
        <taxon>Triatominae</taxon>
        <taxon>Triatoma</taxon>
    </lineage>
</organism>
<dbReference type="InterPro" id="IPR005657">
    <property type="entry name" value="Triabi/Procalin"/>
</dbReference>
<dbReference type="InterPro" id="IPR012674">
    <property type="entry name" value="Calycin"/>
</dbReference>
<protein>
    <submittedName>
        <fullName evidence="7">Pallidipin-like salivary lipocalin</fullName>
    </submittedName>
</protein>
<evidence type="ECO:0000256" key="4">
    <source>
        <dbReference type="ARBA" id="ARBA00022729"/>
    </source>
</evidence>
<evidence type="ECO:0000256" key="5">
    <source>
        <dbReference type="ARBA" id="ARBA00023240"/>
    </source>
</evidence>
<evidence type="ECO:0000256" key="1">
    <source>
        <dbReference type="ARBA" id="ARBA00004613"/>
    </source>
</evidence>
<accession>E2J7H7</accession>